<reference evidence="1 2" key="1">
    <citation type="submission" date="2015-12" db="EMBL/GenBank/DDBJ databases">
        <authorList>
            <person name="Shamseldin A."/>
            <person name="Moawad H."/>
            <person name="Abd El-Rahim W.M."/>
            <person name="Sadowsky M.J."/>
        </authorList>
    </citation>
    <scope>NUCLEOTIDE SEQUENCE [LARGE SCALE GENOMIC DNA]</scope>
    <source>
        <strain evidence="1 2">SM2</strain>
    </source>
</reference>
<name>A0A127M235_9GAMM</name>
<organism evidence="1 2">
    <name type="scientific">Zhongshania aliphaticivorans</name>
    <dbReference type="NCBI Taxonomy" id="1470434"/>
    <lineage>
        <taxon>Bacteria</taxon>
        <taxon>Pseudomonadati</taxon>
        <taxon>Pseudomonadota</taxon>
        <taxon>Gammaproteobacteria</taxon>
        <taxon>Cellvibrionales</taxon>
        <taxon>Spongiibacteraceae</taxon>
        <taxon>Zhongshania</taxon>
    </lineage>
</organism>
<evidence type="ECO:0000313" key="1">
    <source>
        <dbReference type="EMBL" id="AMO67274.1"/>
    </source>
</evidence>
<dbReference type="Proteomes" id="UP000074119">
    <property type="component" value="Chromosome"/>
</dbReference>
<accession>A0A127M235</accession>
<protein>
    <submittedName>
        <fullName evidence="1">Uncharacterized protein</fullName>
    </submittedName>
</protein>
<dbReference type="KEGG" id="zal:AZF00_02705"/>
<dbReference type="EMBL" id="CP014544">
    <property type="protein sequence ID" value="AMO67274.1"/>
    <property type="molecule type" value="Genomic_DNA"/>
</dbReference>
<sequence>MVINTDEHKLVHYLYSSLTKYLCTFHGNSAISLKIEDQLDLYKRKFGQFYSEIIAFGPEHTIDDIFDFLVNALSYLTQRTLSETGIWDHQLELKLFSKEEVEFFDICISEFIEKHSGSKISKPFECHLGLSESSTIYFTGRIKKATLHQIDMTQIQAVIEIHGFDDNNKEIKGTIVEGDLEGKRIVLHTISHDTFIQAARGYIDHTKFSCLYKEKGNKLGGKVVNELLAFNAII</sequence>
<proteinExistence type="predicted"/>
<dbReference type="AlphaFoldDB" id="A0A127M235"/>
<evidence type="ECO:0000313" key="2">
    <source>
        <dbReference type="Proteomes" id="UP000074119"/>
    </source>
</evidence>
<gene>
    <name evidence="1" type="ORF">AZF00_02705</name>
</gene>